<feature type="compositionally biased region" description="Polar residues" evidence="7">
    <location>
        <begin position="112"/>
        <end position="129"/>
    </location>
</feature>
<feature type="compositionally biased region" description="Polar residues" evidence="7">
    <location>
        <begin position="88"/>
        <end position="105"/>
    </location>
</feature>
<feature type="transmembrane region" description="Helical" evidence="8">
    <location>
        <begin position="458"/>
        <end position="480"/>
    </location>
</feature>
<comment type="subcellular location">
    <subcellularLocation>
        <location evidence="1">Membrane</location>
        <topology evidence="1">Single-pass type II membrane protein</topology>
    </subcellularLocation>
</comment>
<name>A0A6I8VZQ9_DROPS</name>
<feature type="region of interest" description="Disordered" evidence="7">
    <location>
        <begin position="1"/>
        <end position="237"/>
    </location>
</feature>
<evidence type="ECO:0000256" key="2">
    <source>
        <dbReference type="ARBA" id="ARBA00005876"/>
    </source>
</evidence>
<dbReference type="GO" id="GO:0036376">
    <property type="term" value="P:sodium ion export across plasma membrane"/>
    <property type="evidence" value="ECO:0007669"/>
    <property type="project" value="TreeGrafter"/>
</dbReference>
<keyword evidence="9" id="KW-1185">Reference proteome</keyword>
<feature type="compositionally biased region" description="Basic and acidic residues" evidence="7">
    <location>
        <begin position="130"/>
        <end position="144"/>
    </location>
</feature>
<keyword evidence="3 8" id="KW-0812">Transmembrane</keyword>
<keyword evidence="4" id="KW-0735">Signal-anchor</keyword>
<evidence type="ECO:0000256" key="1">
    <source>
        <dbReference type="ARBA" id="ARBA00004606"/>
    </source>
</evidence>
<dbReference type="GO" id="GO:0001671">
    <property type="term" value="F:ATPase activator activity"/>
    <property type="evidence" value="ECO:0007669"/>
    <property type="project" value="TreeGrafter"/>
</dbReference>
<gene>
    <name evidence="10" type="primary">LOC26533597</name>
</gene>
<dbReference type="InterPro" id="IPR038702">
    <property type="entry name" value="Na/K_ATPase_sub_beta_sf"/>
</dbReference>
<dbReference type="ExpressionAtlas" id="A0A6I8VZQ9">
    <property type="expression patterns" value="baseline"/>
</dbReference>
<evidence type="ECO:0000313" key="10">
    <source>
        <dbReference type="RefSeq" id="XP_033236488.1"/>
    </source>
</evidence>
<comment type="similarity">
    <text evidence="2">Belongs to the X(+)/potassium ATPases subunit beta family.</text>
</comment>
<evidence type="ECO:0000256" key="7">
    <source>
        <dbReference type="SAM" id="MobiDB-lite"/>
    </source>
</evidence>
<keyword evidence="6 8" id="KW-0472">Membrane</keyword>
<feature type="region of interest" description="Disordered" evidence="7">
    <location>
        <begin position="250"/>
        <end position="297"/>
    </location>
</feature>
<dbReference type="Pfam" id="PF00287">
    <property type="entry name" value="Na_K-ATPase"/>
    <property type="match status" value="1"/>
</dbReference>
<protein>
    <submittedName>
        <fullName evidence="10">Uncharacterized protein</fullName>
    </submittedName>
</protein>
<feature type="compositionally biased region" description="Basic and acidic residues" evidence="7">
    <location>
        <begin position="193"/>
        <end position="215"/>
    </location>
</feature>
<dbReference type="KEGG" id="dpo:26533597"/>
<evidence type="ECO:0000256" key="8">
    <source>
        <dbReference type="SAM" id="Phobius"/>
    </source>
</evidence>
<evidence type="ECO:0000313" key="9">
    <source>
        <dbReference type="Proteomes" id="UP000001819"/>
    </source>
</evidence>
<feature type="compositionally biased region" description="Polar residues" evidence="7">
    <location>
        <begin position="153"/>
        <end position="166"/>
    </location>
</feature>
<evidence type="ECO:0000256" key="6">
    <source>
        <dbReference type="ARBA" id="ARBA00023136"/>
    </source>
</evidence>
<reference evidence="10" key="1">
    <citation type="submission" date="2025-08" db="UniProtKB">
        <authorList>
            <consortium name="RefSeq"/>
        </authorList>
    </citation>
    <scope>IDENTIFICATION</scope>
    <source>
        <strain evidence="10">MV-25-SWS-2005</strain>
        <tissue evidence="10">Whole body</tissue>
    </source>
</reference>
<dbReference type="InterPro" id="IPR000402">
    <property type="entry name" value="Na/K_ATPase_sub_beta"/>
</dbReference>
<keyword evidence="5 8" id="KW-1133">Transmembrane helix</keyword>
<dbReference type="GO" id="GO:0006883">
    <property type="term" value="P:intracellular sodium ion homeostasis"/>
    <property type="evidence" value="ECO:0007669"/>
    <property type="project" value="TreeGrafter"/>
</dbReference>
<evidence type="ECO:0000256" key="4">
    <source>
        <dbReference type="ARBA" id="ARBA00022968"/>
    </source>
</evidence>
<sequence length="719" mass="82928">MSDKDKKPEKAKDTKRDSSGKPPAPPVSPKPKSEESKKGSDTEKPVGSPQTSADNQKLESQIYEAEASEGKALPNHTEHATDPESEETLPQSQQNENIETQTSFVSELDNAEGQQSVDQIPSTTVLESTQENKIHLEPIETDKELQEEDNVSLVGTQTAVSVQTSQPKRDSDDSDANSESELPYVPECGETVPDDRLKDIPSVKRPSFDNLRHEPSIGGVSRRYKAQSTPTTADNQFLTPEYIKKLYAQRDQEESELRNRGKFRTLEEIRGPKSTGTHQFSEEEQENEISLDDNDDPLIKHKASNTRISRVSQRWEEDFDEIIVYEKDSKQETVKTTEIIEEKEEEISAEIKSEPSISQMHYHMYGLLRDIGVNTVNPCDPIDDGTPIDPITPFKIDMNRINELFAAPQSEYGTYEMETGSRSYYEGCEYHFPGRNHWSRLFRDGFQGTYLSRLPMHWVYTVLSTVGYILFVFLFSMAWFDHITEDMTNNQPITKMLQPHLSLSPTATRGLTFDPRNDTEVNDMYTRILDFFKKYENLEESERFGPCTADQKFGYMSRSPCVFLKIHRLIGFKTVPYTHPDQVDREHCKTYDEMILKSLLRNITSQEERQNRIWLTCSTKPKNKIQIEFYPEPAIRTEYTDIEEKFVKDTLDQGDLNRIVALKLRNLRANERIDINCKIWAQNIYHNEEDFGQVSFFVIMGHEKNRQRVQQALNYHDSL</sequence>
<accession>A0A6I8VZQ9</accession>
<dbReference type="FunCoup" id="A0A6I8VZQ9">
    <property type="interactions" value="56"/>
</dbReference>
<dbReference type="Gene3D" id="2.60.40.1660">
    <property type="entry name" value="Na, k-atpase alpha subunit"/>
    <property type="match status" value="1"/>
</dbReference>
<dbReference type="RefSeq" id="XP_033236488.1">
    <property type="nucleotide sequence ID" value="XM_033380597.1"/>
</dbReference>
<evidence type="ECO:0000256" key="3">
    <source>
        <dbReference type="ARBA" id="ARBA00022692"/>
    </source>
</evidence>
<feature type="compositionally biased region" description="Basic and acidic residues" evidence="7">
    <location>
        <begin position="31"/>
        <end position="44"/>
    </location>
</feature>
<dbReference type="GO" id="GO:1990573">
    <property type="term" value="P:potassium ion import across plasma membrane"/>
    <property type="evidence" value="ECO:0007669"/>
    <property type="project" value="TreeGrafter"/>
</dbReference>
<dbReference type="GO" id="GO:0030007">
    <property type="term" value="P:intracellular potassium ion homeostasis"/>
    <property type="evidence" value="ECO:0007669"/>
    <property type="project" value="TreeGrafter"/>
</dbReference>
<feature type="compositionally biased region" description="Acidic residues" evidence="7">
    <location>
        <begin position="282"/>
        <end position="296"/>
    </location>
</feature>
<feature type="compositionally biased region" description="Basic and acidic residues" evidence="7">
    <location>
        <begin position="1"/>
        <end position="19"/>
    </location>
</feature>
<dbReference type="PANTHER" id="PTHR11523">
    <property type="entry name" value="SODIUM/POTASSIUM-DEPENDENT ATPASE BETA SUBUNIT"/>
    <property type="match status" value="1"/>
</dbReference>
<dbReference type="InParanoid" id="A0A6I8VZQ9"/>
<dbReference type="AlphaFoldDB" id="A0A6I8VZQ9"/>
<dbReference type="PANTHER" id="PTHR11523:SF28">
    <property type="entry name" value="NA_K-ATPASE BETA SUBUNIT ISOFORM 4-RELATED"/>
    <property type="match status" value="1"/>
</dbReference>
<feature type="compositionally biased region" description="Polar residues" evidence="7">
    <location>
        <begin position="48"/>
        <end position="59"/>
    </location>
</feature>
<dbReference type="Proteomes" id="UP000001819">
    <property type="component" value="Chromosome 4"/>
</dbReference>
<feature type="compositionally biased region" description="Basic and acidic residues" evidence="7">
    <location>
        <begin position="250"/>
        <end position="271"/>
    </location>
</feature>
<dbReference type="GO" id="GO:0005890">
    <property type="term" value="C:sodium:potassium-exchanging ATPase complex"/>
    <property type="evidence" value="ECO:0007669"/>
    <property type="project" value="InterPro"/>
</dbReference>
<feature type="compositionally biased region" description="Polar residues" evidence="7">
    <location>
        <begin position="226"/>
        <end position="237"/>
    </location>
</feature>
<proteinExistence type="inferred from homology"/>
<organism evidence="9 10">
    <name type="scientific">Drosophila pseudoobscura pseudoobscura</name>
    <name type="common">Fruit fly</name>
    <dbReference type="NCBI Taxonomy" id="46245"/>
    <lineage>
        <taxon>Eukaryota</taxon>
        <taxon>Metazoa</taxon>
        <taxon>Ecdysozoa</taxon>
        <taxon>Arthropoda</taxon>
        <taxon>Hexapoda</taxon>
        <taxon>Insecta</taxon>
        <taxon>Pterygota</taxon>
        <taxon>Neoptera</taxon>
        <taxon>Endopterygota</taxon>
        <taxon>Diptera</taxon>
        <taxon>Brachycera</taxon>
        <taxon>Muscomorpha</taxon>
        <taxon>Ephydroidea</taxon>
        <taxon>Drosophilidae</taxon>
        <taxon>Drosophila</taxon>
        <taxon>Sophophora</taxon>
    </lineage>
</organism>
<evidence type="ECO:0000256" key="5">
    <source>
        <dbReference type="ARBA" id="ARBA00022989"/>
    </source>
</evidence>